<keyword evidence="4 7" id="KW-0812">Transmembrane</keyword>
<keyword evidence="3" id="KW-1003">Cell membrane</keyword>
<dbReference type="OrthoDB" id="371247at2"/>
<dbReference type="Pfam" id="PF00420">
    <property type="entry name" value="Oxidored_q2"/>
    <property type="match status" value="1"/>
</dbReference>
<protein>
    <submittedName>
        <fullName evidence="8">Sodium:proton antiporter</fullName>
    </submittedName>
</protein>
<dbReference type="AlphaFoldDB" id="A0A2S4JP26"/>
<evidence type="ECO:0000313" key="8">
    <source>
        <dbReference type="EMBL" id="POR01284.1"/>
    </source>
</evidence>
<accession>A0A2S4JP26</accession>
<gene>
    <name evidence="8" type="ORF">AU468_08165</name>
</gene>
<evidence type="ECO:0000256" key="5">
    <source>
        <dbReference type="ARBA" id="ARBA00022989"/>
    </source>
</evidence>
<evidence type="ECO:0000256" key="6">
    <source>
        <dbReference type="ARBA" id="ARBA00023136"/>
    </source>
</evidence>
<name>A0A2S4JP26_9SPIO</name>
<feature type="transmembrane region" description="Helical" evidence="7">
    <location>
        <begin position="38"/>
        <end position="62"/>
    </location>
</feature>
<evidence type="ECO:0000313" key="9">
    <source>
        <dbReference type="Proteomes" id="UP000237350"/>
    </source>
</evidence>
<dbReference type="RefSeq" id="WP_103680287.1">
    <property type="nucleotide sequence ID" value="NZ_LPWH01000067.1"/>
</dbReference>
<dbReference type="Gene3D" id="1.10.287.3510">
    <property type="match status" value="1"/>
</dbReference>
<comment type="subcellular location">
    <subcellularLocation>
        <location evidence="1">Cell membrane</location>
        <topology evidence="1">Multi-pass membrane protein</topology>
    </subcellularLocation>
</comment>
<keyword evidence="6 7" id="KW-0472">Membrane</keyword>
<evidence type="ECO:0000256" key="2">
    <source>
        <dbReference type="ARBA" id="ARBA00010388"/>
    </source>
</evidence>
<comment type="similarity">
    <text evidence="2">Belongs to the CPA3 antiporters (TC 2.A.63) subunit C family.</text>
</comment>
<evidence type="ECO:0000256" key="3">
    <source>
        <dbReference type="ARBA" id="ARBA00022475"/>
    </source>
</evidence>
<keyword evidence="9" id="KW-1185">Reference proteome</keyword>
<dbReference type="PANTHER" id="PTHR34583:SF2">
    <property type="entry name" value="ANTIPORTER SUBUNIT MNHC2-RELATED"/>
    <property type="match status" value="1"/>
</dbReference>
<dbReference type="EMBL" id="LPWH01000067">
    <property type="protein sequence ID" value="POR01284.1"/>
    <property type="molecule type" value="Genomic_DNA"/>
</dbReference>
<reference evidence="9" key="1">
    <citation type="submission" date="2015-12" db="EMBL/GenBank/DDBJ databases">
        <authorList>
            <person name="Lodha T.D."/>
            <person name="Chintalapati S."/>
            <person name="Chintalapati V.R."/>
            <person name="Sravanthi T."/>
        </authorList>
    </citation>
    <scope>NUCLEOTIDE SEQUENCE [LARGE SCALE GENOMIC DNA]</scope>
    <source>
        <strain evidence="9">JC133</strain>
    </source>
</reference>
<evidence type="ECO:0000256" key="1">
    <source>
        <dbReference type="ARBA" id="ARBA00004651"/>
    </source>
</evidence>
<dbReference type="Proteomes" id="UP000237350">
    <property type="component" value="Unassembled WGS sequence"/>
</dbReference>
<comment type="caution">
    <text evidence="8">The sequence shown here is derived from an EMBL/GenBank/DDBJ whole genome shotgun (WGS) entry which is preliminary data.</text>
</comment>
<dbReference type="GO" id="GO:0005886">
    <property type="term" value="C:plasma membrane"/>
    <property type="evidence" value="ECO:0007669"/>
    <property type="project" value="UniProtKB-SubCell"/>
</dbReference>
<dbReference type="InterPro" id="IPR050601">
    <property type="entry name" value="CPA3_antiporter_subunitC"/>
</dbReference>
<feature type="transmembrane region" description="Helical" evidence="7">
    <location>
        <begin position="6"/>
        <end position="26"/>
    </location>
</feature>
<feature type="transmembrane region" description="Helical" evidence="7">
    <location>
        <begin position="82"/>
        <end position="105"/>
    </location>
</feature>
<proteinExistence type="inferred from homology"/>
<dbReference type="InterPro" id="IPR039428">
    <property type="entry name" value="NUOK/Mnh_C1-like"/>
</dbReference>
<organism evidence="8 9">
    <name type="scientific">Alkalispirochaeta sphaeroplastigenens</name>
    <dbReference type="NCBI Taxonomy" id="1187066"/>
    <lineage>
        <taxon>Bacteria</taxon>
        <taxon>Pseudomonadati</taxon>
        <taxon>Spirochaetota</taxon>
        <taxon>Spirochaetia</taxon>
        <taxon>Spirochaetales</taxon>
        <taxon>Spirochaetaceae</taxon>
        <taxon>Alkalispirochaeta</taxon>
    </lineage>
</organism>
<keyword evidence="5 7" id="KW-1133">Transmembrane helix</keyword>
<evidence type="ECO:0000256" key="7">
    <source>
        <dbReference type="SAM" id="Phobius"/>
    </source>
</evidence>
<sequence>MVSDIQTLTLLAAGVIFAVGLFGLLVHRDLINICISMSVMESSLVIVLAALAWVPGGAAPILEGPLGELPAGAFVDPLPHALALTAIVIGAGLLAIALALSVVLYRRFGTTDLSRIFREIHRQEE</sequence>
<evidence type="ECO:0000256" key="4">
    <source>
        <dbReference type="ARBA" id="ARBA00022692"/>
    </source>
</evidence>
<dbReference type="PANTHER" id="PTHR34583">
    <property type="entry name" value="ANTIPORTER SUBUNIT MNHC2-RELATED"/>
    <property type="match status" value="1"/>
</dbReference>